<keyword evidence="5" id="KW-1185">Reference proteome</keyword>
<evidence type="ECO:0000256" key="1">
    <source>
        <dbReference type="ARBA" id="ARBA00006545"/>
    </source>
</evidence>
<dbReference type="Proteomes" id="UP001152795">
    <property type="component" value="Unassembled WGS sequence"/>
</dbReference>
<dbReference type="Pfam" id="PF12624">
    <property type="entry name" value="VPS13_N"/>
    <property type="match status" value="1"/>
</dbReference>
<dbReference type="GO" id="GO:0045053">
    <property type="term" value="P:protein retention in Golgi apparatus"/>
    <property type="evidence" value="ECO:0007669"/>
    <property type="project" value="TreeGrafter"/>
</dbReference>
<feature type="domain" description="Chorein N-terminal" evidence="3">
    <location>
        <begin position="1"/>
        <end position="556"/>
    </location>
</feature>
<evidence type="ECO:0000259" key="3">
    <source>
        <dbReference type="Pfam" id="PF12624"/>
    </source>
</evidence>
<sequence length="556" mass="63269">IKYNEVKEEKIKQEKKQQELTAIEEAIKYAEEAKNKSDEEKEKNLSFVEKLAMHIVKNIQVFVSNIHIRYEDTLSNEDGPFSVGITLENLSAESVDDNWQPVVVDSKQSLVNKLVRLDNLALYLNSHDKIGELPTPADWVNIAKAGIAKGEFGGNVPESYSYVIEPLTLETKAILDTNTVPNLSIPKVFVEIIMKELGLVLSRHQFKDIMRLADNFDRMQTNSQFRKYKPFVCVAGNGRAWWNYAIRAVLEEDVKRQSRNWSWQHIVNHRMNCHKYLLLYKEKLSHKSVSDKVQKEIDHYEEILDVLNITIWRKQAEIETKKEGTNYILNQQRKKDEGGWFSGFFGKKKSKDSKAVTGLTKEEEAAEEQKLYAAIGYSESEAPVKLPAEYVAYKLKFAQKRISVKLRDDTIEPACCVSSVSLEELFVELGYRPGAQAVSVLTKLGNFTVLGCPVENQSAPEVVRSVAGETDIAEYVNASFETNPLDGKCDQRIKLTVQPLEVIYHANTIENLMNFFTLPEDVHLSEISAAAYSQIDGLRNQSRTNLSYAIETRTVL</sequence>
<dbReference type="AlphaFoldDB" id="A0A6S7FKP2"/>
<keyword evidence="2" id="KW-0813">Transport</keyword>
<evidence type="ECO:0000256" key="2">
    <source>
        <dbReference type="ARBA" id="ARBA00022448"/>
    </source>
</evidence>
<proteinExistence type="inferred from homology"/>
<dbReference type="InterPro" id="IPR026854">
    <property type="entry name" value="VPS13_N"/>
</dbReference>
<organism evidence="4 5">
    <name type="scientific">Paramuricea clavata</name>
    <name type="common">Red gorgonian</name>
    <name type="synonym">Violescent sea-whip</name>
    <dbReference type="NCBI Taxonomy" id="317549"/>
    <lineage>
        <taxon>Eukaryota</taxon>
        <taxon>Metazoa</taxon>
        <taxon>Cnidaria</taxon>
        <taxon>Anthozoa</taxon>
        <taxon>Octocorallia</taxon>
        <taxon>Malacalcyonacea</taxon>
        <taxon>Plexauridae</taxon>
        <taxon>Paramuricea</taxon>
    </lineage>
</organism>
<protein>
    <recommendedName>
        <fullName evidence="3">Chorein N-terminal domain-containing protein</fullName>
    </recommendedName>
</protein>
<comment type="similarity">
    <text evidence="1">Belongs to the VPS13 family.</text>
</comment>
<dbReference type="PANTHER" id="PTHR16166:SF93">
    <property type="entry name" value="INTERMEMBRANE LIPID TRANSFER PROTEIN VPS13"/>
    <property type="match status" value="1"/>
</dbReference>
<evidence type="ECO:0000313" key="4">
    <source>
        <dbReference type="EMBL" id="CAB3980344.1"/>
    </source>
</evidence>
<dbReference type="OrthoDB" id="5983338at2759"/>
<comment type="caution">
    <text evidence="4">The sequence shown here is derived from an EMBL/GenBank/DDBJ whole genome shotgun (WGS) entry which is preliminary data.</text>
</comment>
<dbReference type="InterPro" id="IPR026847">
    <property type="entry name" value="VPS13"/>
</dbReference>
<dbReference type="PANTHER" id="PTHR16166">
    <property type="entry name" value="VACUOLAR PROTEIN SORTING-ASSOCIATED PROTEIN VPS13"/>
    <property type="match status" value="1"/>
</dbReference>
<accession>A0A6S7FKP2</accession>
<dbReference type="EMBL" id="CACRXK020000282">
    <property type="protein sequence ID" value="CAB3980344.1"/>
    <property type="molecule type" value="Genomic_DNA"/>
</dbReference>
<name>A0A6S7FKP2_PARCT</name>
<reference evidence="4" key="1">
    <citation type="submission" date="2020-04" db="EMBL/GenBank/DDBJ databases">
        <authorList>
            <person name="Alioto T."/>
            <person name="Alioto T."/>
            <person name="Gomez Garrido J."/>
        </authorList>
    </citation>
    <scope>NUCLEOTIDE SEQUENCE</scope>
    <source>
        <strain evidence="4">A484AB</strain>
    </source>
</reference>
<evidence type="ECO:0000313" key="5">
    <source>
        <dbReference type="Proteomes" id="UP001152795"/>
    </source>
</evidence>
<feature type="non-terminal residue" evidence="4">
    <location>
        <position position="1"/>
    </location>
</feature>
<dbReference type="GO" id="GO:0006623">
    <property type="term" value="P:protein targeting to vacuole"/>
    <property type="evidence" value="ECO:0007669"/>
    <property type="project" value="TreeGrafter"/>
</dbReference>
<gene>
    <name evidence="4" type="ORF">PACLA_8A014835</name>
</gene>